<sequence>MKDRNLLTSKKRFTAGQCVPTHTAPRTTQFSEIVKKVHITFSHRILTKSLVSRFCCRVSSGDEAKRKEEEEEKIPFWDLRPRYLNGMNVRRSRTHTHIHLRQHVAERLLRDERINSKAGREKEESVLTLPVAVRRGGCSSLVSVNRSGGNFTPYYSHGHLPFALLSRPVNSTLVALPVIYETSPLALALIGTPENLRTFRRARGVHLDVRQFRAIDVYHYHEEHCFVPQLNVSGLSKRKSVGPVIAQEIPDENAP</sequence>
<proteinExistence type="predicted"/>
<dbReference type="EMBL" id="KQ979592">
    <property type="protein sequence ID" value="KYN20607.1"/>
    <property type="molecule type" value="Genomic_DNA"/>
</dbReference>
<organism evidence="1 2">
    <name type="scientific">Trachymyrmex cornetzi</name>
    <dbReference type="NCBI Taxonomy" id="471704"/>
    <lineage>
        <taxon>Eukaryota</taxon>
        <taxon>Metazoa</taxon>
        <taxon>Ecdysozoa</taxon>
        <taxon>Arthropoda</taxon>
        <taxon>Hexapoda</taxon>
        <taxon>Insecta</taxon>
        <taxon>Pterygota</taxon>
        <taxon>Neoptera</taxon>
        <taxon>Endopterygota</taxon>
        <taxon>Hymenoptera</taxon>
        <taxon>Apocrita</taxon>
        <taxon>Aculeata</taxon>
        <taxon>Formicoidea</taxon>
        <taxon>Formicidae</taxon>
        <taxon>Myrmicinae</taxon>
        <taxon>Trachymyrmex</taxon>
    </lineage>
</organism>
<accession>A0A195E6W2</accession>
<keyword evidence="2" id="KW-1185">Reference proteome</keyword>
<dbReference type="AlphaFoldDB" id="A0A195E6W2"/>
<gene>
    <name evidence="1" type="ORF">ALC57_07097</name>
</gene>
<evidence type="ECO:0000313" key="2">
    <source>
        <dbReference type="Proteomes" id="UP000078492"/>
    </source>
</evidence>
<protein>
    <submittedName>
        <fullName evidence="1">Uncharacterized protein</fullName>
    </submittedName>
</protein>
<name>A0A195E6W2_9HYME</name>
<reference evidence="1 2" key="1">
    <citation type="submission" date="2015-09" db="EMBL/GenBank/DDBJ databases">
        <title>Trachymyrmex cornetzi WGS genome.</title>
        <authorList>
            <person name="Nygaard S."/>
            <person name="Hu H."/>
            <person name="Boomsma J."/>
            <person name="Zhang G."/>
        </authorList>
    </citation>
    <scope>NUCLEOTIDE SEQUENCE [LARGE SCALE GENOMIC DNA]</scope>
    <source>
        <strain evidence="1">Tcor2-1</strain>
        <tissue evidence="1">Whole body</tissue>
    </source>
</reference>
<dbReference type="Proteomes" id="UP000078492">
    <property type="component" value="Unassembled WGS sequence"/>
</dbReference>
<evidence type="ECO:0000313" key="1">
    <source>
        <dbReference type="EMBL" id="KYN20607.1"/>
    </source>
</evidence>